<dbReference type="EMBL" id="PKMF04000126">
    <property type="protein sequence ID" value="KAK7848507.1"/>
    <property type="molecule type" value="Genomic_DNA"/>
</dbReference>
<dbReference type="PANTHER" id="PTHR31650">
    <property type="entry name" value="O-ACYLTRANSFERASE (WSD1-LIKE) FAMILY PROTEIN"/>
    <property type="match status" value="1"/>
</dbReference>
<dbReference type="InterPro" id="IPR045034">
    <property type="entry name" value="O-acyltransferase_WSD1-like"/>
</dbReference>
<gene>
    <name evidence="2" type="primary">WSD1_8</name>
    <name evidence="2" type="ORF">CFP56_004883</name>
</gene>
<sequence length="242" mass="27340">MTISSGLSYDKPLWEIHLLLVHNCLVFRIHHALGDGVSLMSMLLACCRRIDGEEGLPRIPSFENKKSNSSSCGCGGSWWKLYLYYLSVLWGFVKMGLLSLVFVVEFVLRALWVRDRETVISGGEGVELWPRKLATARRIDGEEGLPRIPSFENKKSNSSSCGCGGSWWKLYLYYLSVLWGFVKMGLLSLVFVVEFVLRALWVRDRETVISGGEGVELWPRKLATARFSIQDMKVVKKAVPNA</sequence>
<accession>A0AAW0L9Z7</accession>
<organism evidence="2 3">
    <name type="scientific">Quercus suber</name>
    <name type="common">Cork oak</name>
    <dbReference type="NCBI Taxonomy" id="58331"/>
    <lineage>
        <taxon>Eukaryota</taxon>
        <taxon>Viridiplantae</taxon>
        <taxon>Streptophyta</taxon>
        <taxon>Embryophyta</taxon>
        <taxon>Tracheophyta</taxon>
        <taxon>Spermatophyta</taxon>
        <taxon>Magnoliopsida</taxon>
        <taxon>eudicotyledons</taxon>
        <taxon>Gunneridae</taxon>
        <taxon>Pentapetalae</taxon>
        <taxon>rosids</taxon>
        <taxon>fabids</taxon>
        <taxon>Fagales</taxon>
        <taxon>Fagaceae</taxon>
        <taxon>Quercus</taxon>
    </lineage>
</organism>
<comment type="caution">
    <text evidence="2">The sequence shown here is derived from an EMBL/GenBank/DDBJ whole genome shotgun (WGS) entry which is preliminary data.</text>
</comment>
<dbReference type="AlphaFoldDB" id="A0AAW0L9Z7"/>
<keyword evidence="1" id="KW-0812">Transmembrane</keyword>
<dbReference type="GO" id="GO:0019432">
    <property type="term" value="P:triglyceride biosynthetic process"/>
    <property type="evidence" value="ECO:0007669"/>
    <property type="project" value="TreeGrafter"/>
</dbReference>
<reference evidence="2 3" key="1">
    <citation type="journal article" date="2018" name="Sci. Data">
        <title>The draft genome sequence of cork oak.</title>
        <authorList>
            <person name="Ramos A.M."/>
            <person name="Usie A."/>
            <person name="Barbosa P."/>
            <person name="Barros P.M."/>
            <person name="Capote T."/>
            <person name="Chaves I."/>
            <person name="Simoes F."/>
            <person name="Abreu I."/>
            <person name="Carrasquinho I."/>
            <person name="Faro C."/>
            <person name="Guimaraes J.B."/>
            <person name="Mendonca D."/>
            <person name="Nobrega F."/>
            <person name="Rodrigues L."/>
            <person name="Saibo N.J.M."/>
            <person name="Varela M.C."/>
            <person name="Egas C."/>
            <person name="Matos J."/>
            <person name="Miguel C.M."/>
            <person name="Oliveira M.M."/>
            <person name="Ricardo C.P."/>
            <person name="Goncalves S."/>
        </authorList>
    </citation>
    <scope>NUCLEOTIDE SEQUENCE [LARGE SCALE GENOMIC DNA]</scope>
    <source>
        <strain evidence="3">cv. HL8</strain>
    </source>
</reference>
<protein>
    <submittedName>
        <fullName evidence="2">O-acyltransferase wsd1</fullName>
    </submittedName>
</protein>
<feature type="transmembrane region" description="Helical" evidence="1">
    <location>
        <begin position="83"/>
        <end position="108"/>
    </location>
</feature>
<feature type="non-terminal residue" evidence="2">
    <location>
        <position position="242"/>
    </location>
</feature>
<keyword evidence="1" id="KW-1133">Transmembrane helix</keyword>
<dbReference type="PANTHER" id="PTHR31650:SF41">
    <property type="entry name" value="O-ACYLTRANSFERASE WSD1-LIKE ISOFORM X1"/>
    <property type="match status" value="1"/>
</dbReference>
<evidence type="ECO:0000313" key="3">
    <source>
        <dbReference type="Proteomes" id="UP000237347"/>
    </source>
</evidence>
<dbReference type="GO" id="GO:0008374">
    <property type="term" value="F:O-acyltransferase activity"/>
    <property type="evidence" value="ECO:0007669"/>
    <property type="project" value="InterPro"/>
</dbReference>
<keyword evidence="3" id="KW-1185">Reference proteome</keyword>
<name>A0AAW0L9Z7_QUESU</name>
<proteinExistence type="predicted"/>
<evidence type="ECO:0000313" key="2">
    <source>
        <dbReference type="EMBL" id="KAK7848507.1"/>
    </source>
</evidence>
<dbReference type="GO" id="GO:0005886">
    <property type="term" value="C:plasma membrane"/>
    <property type="evidence" value="ECO:0007669"/>
    <property type="project" value="TreeGrafter"/>
</dbReference>
<dbReference type="Proteomes" id="UP000237347">
    <property type="component" value="Unassembled WGS sequence"/>
</dbReference>
<feature type="transmembrane region" description="Helical" evidence="1">
    <location>
        <begin position="172"/>
        <end position="197"/>
    </location>
</feature>
<keyword evidence="1" id="KW-0472">Membrane</keyword>
<evidence type="ECO:0000256" key="1">
    <source>
        <dbReference type="SAM" id="Phobius"/>
    </source>
</evidence>